<evidence type="ECO:0000256" key="12">
    <source>
        <dbReference type="SAM" id="Phobius"/>
    </source>
</evidence>
<comment type="similarity">
    <text evidence="2 11">Belongs to the protease PrsW family.</text>
</comment>
<evidence type="ECO:0000256" key="1">
    <source>
        <dbReference type="ARBA" id="ARBA00004651"/>
    </source>
</evidence>
<keyword evidence="8 12" id="KW-1133">Transmembrane helix</keyword>
<dbReference type="AlphaFoldDB" id="A0A1H0AWT4"/>
<dbReference type="EC" id="3.4.-.-" evidence="11"/>
<feature type="transmembrane region" description="Helical" evidence="12">
    <location>
        <begin position="33"/>
        <end position="54"/>
    </location>
</feature>
<keyword evidence="14" id="KW-1185">Reference proteome</keyword>
<feature type="transmembrane region" description="Helical" evidence="12">
    <location>
        <begin position="185"/>
        <end position="202"/>
    </location>
</feature>
<dbReference type="GO" id="GO:0005886">
    <property type="term" value="C:plasma membrane"/>
    <property type="evidence" value="ECO:0007669"/>
    <property type="project" value="UniProtKB-SubCell"/>
</dbReference>
<gene>
    <name evidence="13" type="ORF">SAMN04488053_101653</name>
</gene>
<dbReference type="RefSeq" id="WP_090840518.1">
    <property type="nucleotide sequence ID" value="NZ_FNIL01000001.1"/>
</dbReference>
<dbReference type="EMBL" id="FNIL01000001">
    <property type="protein sequence ID" value="SDN37904.1"/>
    <property type="molecule type" value="Genomic_DNA"/>
</dbReference>
<keyword evidence="9 11" id="KW-0472">Membrane</keyword>
<evidence type="ECO:0000256" key="10">
    <source>
        <dbReference type="ARBA" id="ARBA00030345"/>
    </source>
</evidence>
<dbReference type="PANTHER" id="PTHR36844">
    <property type="entry name" value="PROTEASE PRSW"/>
    <property type="match status" value="1"/>
</dbReference>
<dbReference type="NCBIfam" id="NF033739">
    <property type="entry name" value="intramemb_PrsW"/>
    <property type="match status" value="1"/>
</dbReference>
<name>A0A1H0AWT4_9BACI</name>
<feature type="transmembrane region" description="Helical" evidence="12">
    <location>
        <begin position="99"/>
        <end position="120"/>
    </location>
</feature>
<dbReference type="PIRSF" id="PIRSF016933">
    <property type="entry name" value="PrsW"/>
    <property type="match status" value="1"/>
</dbReference>
<evidence type="ECO:0000256" key="8">
    <source>
        <dbReference type="ARBA" id="ARBA00022989"/>
    </source>
</evidence>
<evidence type="ECO:0000256" key="2">
    <source>
        <dbReference type="ARBA" id="ARBA00009165"/>
    </source>
</evidence>
<keyword evidence="7 11" id="KW-0378">Hydrolase</keyword>
<comment type="subcellular location">
    <subcellularLocation>
        <location evidence="1">Cell membrane</location>
        <topology evidence="1">Multi-pass membrane protein</topology>
    </subcellularLocation>
</comment>
<keyword evidence="6 12" id="KW-0812">Transmembrane</keyword>
<dbReference type="Pfam" id="PF13367">
    <property type="entry name" value="PrsW-protease"/>
    <property type="match status" value="1"/>
</dbReference>
<evidence type="ECO:0000256" key="4">
    <source>
        <dbReference type="ARBA" id="ARBA00022475"/>
    </source>
</evidence>
<dbReference type="InterPro" id="IPR026898">
    <property type="entry name" value="PrsW"/>
</dbReference>
<dbReference type="GO" id="GO:0008233">
    <property type="term" value="F:peptidase activity"/>
    <property type="evidence" value="ECO:0007669"/>
    <property type="project" value="UniProtKB-KW"/>
</dbReference>
<evidence type="ECO:0000256" key="7">
    <source>
        <dbReference type="ARBA" id="ARBA00022801"/>
    </source>
</evidence>
<feature type="transmembrane region" description="Helical" evidence="12">
    <location>
        <begin position="161"/>
        <end position="179"/>
    </location>
</feature>
<evidence type="ECO:0000256" key="11">
    <source>
        <dbReference type="PIRNR" id="PIRNR016933"/>
    </source>
</evidence>
<dbReference type="GO" id="GO:0006508">
    <property type="term" value="P:proteolysis"/>
    <property type="evidence" value="ECO:0007669"/>
    <property type="project" value="UniProtKB-KW"/>
</dbReference>
<evidence type="ECO:0000313" key="13">
    <source>
        <dbReference type="EMBL" id="SDN37904.1"/>
    </source>
</evidence>
<dbReference type="OrthoDB" id="5504276at2"/>
<evidence type="ECO:0000313" key="14">
    <source>
        <dbReference type="Proteomes" id="UP000198778"/>
    </source>
</evidence>
<keyword evidence="5 11" id="KW-0645">Protease</keyword>
<dbReference type="InterPro" id="IPR023596">
    <property type="entry name" value="Peptidase_PrsW_arch/bac"/>
</dbReference>
<reference evidence="14" key="1">
    <citation type="submission" date="2016-10" db="EMBL/GenBank/DDBJ databases">
        <authorList>
            <person name="Varghese N."/>
            <person name="Submissions S."/>
        </authorList>
    </citation>
    <scope>NUCLEOTIDE SEQUENCE [LARGE SCALE GENOMIC DNA]</scope>
    <source>
        <strain evidence="14">CGMCC 1.10369</strain>
    </source>
</reference>
<feature type="transmembrane region" description="Helical" evidence="12">
    <location>
        <begin position="126"/>
        <end position="149"/>
    </location>
</feature>
<sequence>MIGILTAACAPAIALLLYFYLKDQFELEPFHMVIRSYVFGGLLVFPVMFIQYAVITETGISSSFLLSVILAPFTEEFLKWFTVMFTVYFHMHFNQRYDGIVYACAVGLGFASVENIFYLIENGLDTAFLRAVFPVTSHALFGVVMGYYFGLAKFSAKRKTFLLISFLVPLLLHSVYNVILLAPGSWAYLLVTFMIFMWIFAMKKVKSANKAQAADEWRFS</sequence>
<dbReference type="STRING" id="745820.SAMN04488053_101653"/>
<feature type="transmembrane region" description="Helical" evidence="12">
    <location>
        <begin position="60"/>
        <end position="78"/>
    </location>
</feature>
<protein>
    <recommendedName>
        <fullName evidence="3 11">Protease PrsW</fullName>
        <ecNumber evidence="11">3.4.-.-</ecNumber>
    </recommendedName>
    <alternativeName>
        <fullName evidence="10 11">Protease responsible for activating sigma-W</fullName>
    </alternativeName>
</protein>
<dbReference type="PANTHER" id="PTHR36844:SF1">
    <property type="entry name" value="PROTEASE PRSW"/>
    <property type="match status" value="1"/>
</dbReference>
<comment type="function">
    <text evidence="11">Involved in the degradation of specific anti-sigma factors.</text>
</comment>
<evidence type="ECO:0000256" key="3">
    <source>
        <dbReference type="ARBA" id="ARBA00018997"/>
    </source>
</evidence>
<proteinExistence type="inferred from homology"/>
<accession>A0A1H0AWT4</accession>
<evidence type="ECO:0000256" key="9">
    <source>
        <dbReference type="ARBA" id="ARBA00023136"/>
    </source>
</evidence>
<evidence type="ECO:0000256" key="5">
    <source>
        <dbReference type="ARBA" id="ARBA00022670"/>
    </source>
</evidence>
<organism evidence="13 14">
    <name type="scientific">Alkalicoccus daliensis</name>
    <dbReference type="NCBI Taxonomy" id="745820"/>
    <lineage>
        <taxon>Bacteria</taxon>
        <taxon>Bacillati</taxon>
        <taxon>Bacillota</taxon>
        <taxon>Bacilli</taxon>
        <taxon>Bacillales</taxon>
        <taxon>Bacillaceae</taxon>
        <taxon>Alkalicoccus</taxon>
    </lineage>
</organism>
<dbReference type="Proteomes" id="UP000198778">
    <property type="component" value="Unassembled WGS sequence"/>
</dbReference>
<feature type="transmembrane region" description="Helical" evidence="12">
    <location>
        <begin position="5"/>
        <end position="21"/>
    </location>
</feature>
<evidence type="ECO:0000256" key="6">
    <source>
        <dbReference type="ARBA" id="ARBA00022692"/>
    </source>
</evidence>
<keyword evidence="4 11" id="KW-1003">Cell membrane</keyword>